<dbReference type="Pfam" id="PF00059">
    <property type="entry name" value="Lectin_C"/>
    <property type="match status" value="1"/>
</dbReference>
<dbReference type="InterPro" id="IPR050111">
    <property type="entry name" value="C-type_lectin/snaclec_domain"/>
</dbReference>
<organism evidence="3">
    <name type="scientific">Heterodera avenae</name>
    <name type="common">Cereal cyst nematode worm</name>
    <dbReference type="NCBI Taxonomy" id="34510"/>
    <lineage>
        <taxon>Eukaryota</taxon>
        <taxon>Metazoa</taxon>
        <taxon>Ecdysozoa</taxon>
        <taxon>Nematoda</taxon>
        <taxon>Chromadorea</taxon>
        <taxon>Rhabditida</taxon>
        <taxon>Tylenchina</taxon>
        <taxon>Tylenchomorpha</taxon>
        <taxon>Tylenchoidea</taxon>
        <taxon>Heteroderidae</taxon>
        <taxon>Heteroderinae</taxon>
        <taxon>Heterodera</taxon>
    </lineage>
</organism>
<protein>
    <submittedName>
        <fullName evidence="3">Putative effector protein</fullName>
    </submittedName>
</protein>
<evidence type="ECO:0000259" key="2">
    <source>
        <dbReference type="PROSITE" id="PS50041"/>
    </source>
</evidence>
<dbReference type="SMART" id="SM00034">
    <property type="entry name" value="CLECT"/>
    <property type="match status" value="1"/>
</dbReference>
<dbReference type="InterPro" id="IPR016186">
    <property type="entry name" value="C-type_lectin-like/link_sf"/>
</dbReference>
<dbReference type="PROSITE" id="PS50041">
    <property type="entry name" value="C_TYPE_LECTIN_2"/>
    <property type="match status" value="1"/>
</dbReference>
<dbReference type="AlphaFoldDB" id="A0A2L0VDN4"/>
<proteinExistence type="predicted"/>
<feature type="signal peptide" evidence="1">
    <location>
        <begin position="1"/>
        <end position="21"/>
    </location>
</feature>
<feature type="domain" description="C-type lectin" evidence="2">
    <location>
        <begin position="33"/>
        <end position="148"/>
    </location>
</feature>
<reference evidence="3" key="1">
    <citation type="journal article" date="2018" name="Front. Plant Sci.">
        <title>Large-Scale Identification and Characterization of Heterodera avenae Putative Effectors Suppressing or Inducing Cell Death in Nicotiana benthamiana.</title>
        <authorList>
            <person name="Chen C."/>
            <person name="Chen Y."/>
            <person name="Jian H."/>
            <person name="Yang D."/>
            <person name="Dai Y."/>
            <person name="Pan L."/>
            <person name="Shi F."/>
            <person name="Yang S."/>
            <person name="Liu Q."/>
        </authorList>
    </citation>
    <scope>NUCLEOTIDE SEQUENCE</scope>
    <source>
        <strain evidence="3">Isotig18130</strain>
    </source>
</reference>
<evidence type="ECO:0000313" key="3">
    <source>
        <dbReference type="EMBL" id="AVA09707.1"/>
    </source>
</evidence>
<sequence length="160" mass="17759">MLLNFLLVISLFVFSTSGVCASQCPFGWTHLAYGQKCVKAFPALTDWSNGELTCAYQGGHHISVKDYYENYYLAELAKTLPGGQVWLGAFRAGTSYYSWSDRTPFGYFVRWRGNVTPSRNGLGCVKLDGVSGEWFQSCCRKSAATICQKQASGTGTFRLR</sequence>
<name>A0A2L0VDN4_HETAV</name>
<dbReference type="InterPro" id="IPR001304">
    <property type="entry name" value="C-type_lectin-like"/>
</dbReference>
<dbReference type="PANTHER" id="PTHR22803">
    <property type="entry name" value="MANNOSE, PHOSPHOLIPASE, LECTIN RECEPTOR RELATED"/>
    <property type="match status" value="1"/>
</dbReference>
<dbReference type="CDD" id="cd00037">
    <property type="entry name" value="CLECT"/>
    <property type="match status" value="1"/>
</dbReference>
<evidence type="ECO:0000256" key="1">
    <source>
        <dbReference type="SAM" id="SignalP"/>
    </source>
</evidence>
<dbReference type="SUPFAM" id="SSF56436">
    <property type="entry name" value="C-type lectin-like"/>
    <property type="match status" value="1"/>
</dbReference>
<accession>A0A2L0VDN4</accession>
<dbReference type="InterPro" id="IPR016187">
    <property type="entry name" value="CTDL_fold"/>
</dbReference>
<dbReference type="Gene3D" id="3.10.100.10">
    <property type="entry name" value="Mannose-Binding Protein A, subunit A"/>
    <property type="match status" value="1"/>
</dbReference>
<dbReference type="EMBL" id="MG525242">
    <property type="protein sequence ID" value="AVA09707.1"/>
    <property type="molecule type" value="Genomic_DNA"/>
</dbReference>
<keyword evidence="1" id="KW-0732">Signal</keyword>
<feature type="chain" id="PRO_5014778868" evidence="1">
    <location>
        <begin position="22"/>
        <end position="160"/>
    </location>
</feature>